<evidence type="ECO:0000313" key="2">
    <source>
        <dbReference type="Proteomes" id="UP000630887"/>
    </source>
</evidence>
<dbReference type="RefSeq" id="WP_203692417.1">
    <property type="nucleotide sequence ID" value="NZ_BAAALC010000018.1"/>
</dbReference>
<protein>
    <submittedName>
        <fullName evidence="1">Uncharacterized protein</fullName>
    </submittedName>
</protein>
<proteinExistence type="predicted"/>
<keyword evidence="2" id="KW-1185">Reference proteome</keyword>
<organism evidence="1 2">
    <name type="scientific">Catellatospora coxensis</name>
    <dbReference type="NCBI Taxonomy" id="310354"/>
    <lineage>
        <taxon>Bacteria</taxon>
        <taxon>Bacillati</taxon>
        <taxon>Actinomycetota</taxon>
        <taxon>Actinomycetes</taxon>
        <taxon>Micromonosporales</taxon>
        <taxon>Micromonosporaceae</taxon>
        <taxon>Catellatospora</taxon>
    </lineage>
</organism>
<dbReference type="AlphaFoldDB" id="A0A8J3KTP8"/>
<accession>A0A8J3KTP8</accession>
<comment type="caution">
    <text evidence="1">The sequence shown here is derived from an EMBL/GenBank/DDBJ whole genome shotgun (WGS) entry which is preliminary data.</text>
</comment>
<gene>
    <name evidence="1" type="ORF">Cco03nite_27280</name>
</gene>
<dbReference type="Proteomes" id="UP000630887">
    <property type="component" value="Unassembled WGS sequence"/>
</dbReference>
<evidence type="ECO:0000313" key="1">
    <source>
        <dbReference type="EMBL" id="GIG06028.1"/>
    </source>
</evidence>
<sequence length="189" mass="21682">MAKGVPIWLLDIDGVINAVTDLPDRRVWRGHQWVRTAAASNEDIEWPILAATPVLDFLRQVHEQGRAEIWWHSTWQHNSVNVGTALGLPSWPVRECPEFVSMDAVLAAPLLSTKRTWWKLPAALRVLDEGRPLLWTDDDVRHQLRAADTRPWGNRALVLAPPMQAGLTPRQLRRIDRWLRKWPARPALT</sequence>
<name>A0A8J3KTP8_9ACTN</name>
<reference evidence="1 2" key="1">
    <citation type="submission" date="2021-01" db="EMBL/GenBank/DDBJ databases">
        <title>Whole genome shotgun sequence of Catellatospora coxensis NBRC 107359.</title>
        <authorList>
            <person name="Komaki H."/>
            <person name="Tamura T."/>
        </authorList>
    </citation>
    <scope>NUCLEOTIDE SEQUENCE [LARGE SCALE GENOMIC DNA]</scope>
    <source>
        <strain evidence="1 2">NBRC 107359</strain>
    </source>
</reference>
<dbReference type="EMBL" id="BONI01000019">
    <property type="protein sequence ID" value="GIG06028.1"/>
    <property type="molecule type" value="Genomic_DNA"/>
</dbReference>